<name>A0A378I358_9GAMM</name>
<feature type="transmembrane region" description="Helical" evidence="6">
    <location>
        <begin position="250"/>
        <end position="269"/>
    </location>
</feature>
<dbReference type="InterPro" id="IPR037185">
    <property type="entry name" value="EmrE-like"/>
</dbReference>
<reference evidence="8 9" key="1">
    <citation type="submission" date="2018-06" db="EMBL/GenBank/DDBJ databases">
        <authorList>
            <consortium name="Pathogen Informatics"/>
            <person name="Doyle S."/>
        </authorList>
    </citation>
    <scope>NUCLEOTIDE SEQUENCE [LARGE SCALE GENOMIC DNA]</scope>
    <source>
        <strain evidence="8 9">NCTC13315</strain>
    </source>
</reference>
<dbReference type="RefSeq" id="WP_242604196.1">
    <property type="nucleotide sequence ID" value="NZ_CAAAHO010000002.1"/>
</dbReference>
<keyword evidence="3 6" id="KW-0812">Transmembrane</keyword>
<evidence type="ECO:0000313" key="8">
    <source>
        <dbReference type="EMBL" id="STX29609.1"/>
    </source>
</evidence>
<dbReference type="SUPFAM" id="SSF103481">
    <property type="entry name" value="Multidrug resistance efflux transporter EmrE"/>
    <property type="match status" value="2"/>
</dbReference>
<evidence type="ECO:0000256" key="6">
    <source>
        <dbReference type="SAM" id="Phobius"/>
    </source>
</evidence>
<feature type="domain" description="EamA" evidence="7">
    <location>
        <begin position="14"/>
        <end position="147"/>
    </location>
</feature>
<comment type="subcellular location">
    <subcellularLocation>
        <location evidence="1">Cell membrane</location>
        <topology evidence="1">Multi-pass membrane protein</topology>
    </subcellularLocation>
</comment>
<dbReference type="PANTHER" id="PTHR32322">
    <property type="entry name" value="INNER MEMBRANE TRANSPORTER"/>
    <property type="match status" value="1"/>
</dbReference>
<dbReference type="GO" id="GO:0005886">
    <property type="term" value="C:plasma membrane"/>
    <property type="evidence" value="ECO:0007669"/>
    <property type="project" value="UniProtKB-SubCell"/>
</dbReference>
<dbReference type="Pfam" id="PF00892">
    <property type="entry name" value="EamA"/>
    <property type="match status" value="1"/>
</dbReference>
<dbReference type="InterPro" id="IPR000620">
    <property type="entry name" value="EamA_dom"/>
</dbReference>
<dbReference type="Proteomes" id="UP000254968">
    <property type="component" value="Unassembled WGS sequence"/>
</dbReference>
<evidence type="ECO:0000313" key="9">
    <source>
        <dbReference type="Proteomes" id="UP000254968"/>
    </source>
</evidence>
<feature type="transmembrane region" description="Helical" evidence="6">
    <location>
        <begin position="133"/>
        <end position="151"/>
    </location>
</feature>
<dbReference type="PANTHER" id="PTHR32322:SF18">
    <property type="entry name" value="S-ADENOSYLMETHIONINE_S-ADENOSYLHOMOCYSTEINE TRANSPORTER"/>
    <property type="match status" value="1"/>
</dbReference>
<feature type="transmembrane region" description="Helical" evidence="6">
    <location>
        <begin position="42"/>
        <end position="63"/>
    </location>
</feature>
<feature type="transmembrane region" description="Helical" evidence="6">
    <location>
        <begin position="275"/>
        <end position="295"/>
    </location>
</feature>
<evidence type="ECO:0000259" key="7">
    <source>
        <dbReference type="Pfam" id="PF00892"/>
    </source>
</evidence>
<dbReference type="InterPro" id="IPR050638">
    <property type="entry name" value="AA-Vitamin_Transporters"/>
</dbReference>
<feature type="transmembrane region" description="Helical" evidence="6">
    <location>
        <begin position="157"/>
        <end position="179"/>
    </location>
</feature>
<feature type="transmembrane region" description="Helical" evidence="6">
    <location>
        <begin position="225"/>
        <end position="243"/>
    </location>
</feature>
<keyword evidence="9" id="KW-1185">Reference proteome</keyword>
<feature type="transmembrane region" description="Helical" evidence="6">
    <location>
        <begin position="75"/>
        <end position="96"/>
    </location>
</feature>
<evidence type="ECO:0000256" key="5">
    <source>
        <dbReference type="ARBA" id="ARBA00023136"/>
    </source>
</evidence>
<dbReference type="EMBL" id="UGNV01000001">
    <property type="protein sequence ID" value="STX29609.1"/>
    <property type="molecule type" value="Genomic_DNA"/>
</dbReference>
<keyword evidence="5 6" id="KW-0472">Membrane</keyword>
<keyword evidence="2" id="KW-1003">Cell membrane</keyword>
<evidence type="ECO:0000256" key="1">
    <source>
        <dbReference type="ARBA" id="ARBA00004651"/>
    </source>
</evidence>
<feature type="transmembrane region" description="Helical" evidence="6">
    <location>
        <begin position="186"/>
        <end position="205"/>
    </location>
</feature>
<feature type="transmembrane region" description="Helical" evidence="6">
    <location>
        <begin position="102"/>
        <end position="121"/>
    </location>
</feature>
<proteinExistence type="predicted"/>
<sequence>MKKTLYLLYQGQQALLLLVLLGFIWGSGYSLAKYAMINSVPPLAYAFWQSLGPALLLTILCLWKQKKALFKPAYWPYYFMCGLLGITIPNTNMYFVANHIPAGLLAVLVNTVPLLVYPLALMFKLEQFDLRRIIAVALGMLGILLILSPTSTGLVSYWALITLISPLSFACCSIYIGIYQPKTIDALPAACGMLITATLILIPILIKQHTFYSLMPPFTLPKQAILLEILLSSLGYILFFKLIHVAGPVFYSLTGGVVALTGLWWGFFIFQEIPNQIQCIAALSIILAIFLLSWCQSQQKRYPLAYEA</sequence>
<organism evidence="8 9">
    <name type="scientific">Legionella beliardensis</name>
    <dbReference type="NCBI Taxonomy" id="91822"/>
    <lineage>
        <taxon>Bacteria</taxon>
        <taxon>Pseudomonadati</taxon>
        <taxon>Pseudomonadota</taxon>
        <taxon>Gammaproteobacteria</taxon>
        <taxon>Legionellales</taxon>
        <taxon>Legionellaceae</taxon>
        <taxon>Legionella</taxon>
    </lineage>
</organism>
<protein>
    <submittedName>
        <fullName evidence="8">ABC transporter, transmembrane permease,permeases of drug/metabolite transporter type</fullName>
    </submittedName>
</protein>
<accession>A0A378I358</accession>
<gene>
    <name evidence="8" type="ORF">NCTC13315_02152</name>
</gene>
<evidence type="ECO:0000256" key="4">
    <source>
        <dbReference type="ARBA" id="ARBA00022989"/>
    </source>
</evidence>
<evidence type="ECO:0000256" key="2">
    <source>
        <dbReference type="ARBA" id="ARBA00022475"/>
    </source>
</evidence>
<keyword evidence="4 6" id="KW-1133">Transmembrane helix</keyword>
<evidence type="ECO:0000256" key="3">
    <source>
        <dbReference type="ARBA" id="ARBA00022692"/>
    </source>
</evidence>
<dbReference type="AlphaFoldDB" id="A0A378I358"/>